<dbReference type="PROSITE" id="PS51464">
    <property type="entry name" value="SIS"/>
    <property type="match status" value="1"/>
</dbReference>
<dbReference type="GO" id="GO:0097367">
    <property type="term" value="F:carbohydrate derivative binding"/>
    <property type="evidence" value="ECO:0007669"/>
    <property type="project" value="InterPro"/>
</dbReference>
<dbReference type="InterPro" id="IPR046348">
    <property type="entry name" value="SIS_dom_sf"/>
</dbReference>
<evidence type="ECO:0000259" key="4">
    <source>
        <dbReference type="PROSITE" id="PS51071"/>
    </source>
</evidence>
<sequence>MIINLNENIIKKLTKTEYEIVKFINNNQKILQDLSIVDIAFETFSSPATVSRAIRKCGINGFNELRYKLTSKNENNNVHNIGEIINKSLIEARSSIENISLTNVLKIIENIKKSSRIYVLSRGLTEYVADEFTLKLQLLNCNVVSLKDPNIMKIKTKGMKKNEMAFIFSLNGETEELVKSAKNAQESGACVVTCCCNNIASILQYTDLSLIAYKHSHIAIKEFEVSSRLPLYIISRVIIDYMVLESENNYINKK</sequence>
<dbReference type="SUPFAM" id="SSF53697">
    <property type="entry name" value="SIS domain"/>
    <property type="match status" value="1"/>
</dbReference>
<dbReference type="InterPro" id="IPR036388">
    <property type="entry name" value="WH-like_DNA-bd_sf"/>
</dbReference>
<dbReference type="Proteomes" id="UP000017980">
    <property type="component" value="Unassembled WGS sequence"/>
</dbReference>
<dbReference type="PANTHER" id="PTHR30514">
    <property type="entry name" value="GLUCOKINASE"/>
    <property type="match status" value="1"/>
</dbReference>
<dbReference type="InterPro" id="IPR047640">
    <property type="entry name" value="RpiR-like"/>
</dbReference>
<dbReference type="InterPro" id="IPR009057">
    <property type="entry name" value="Homeodomain-like_sf"/>
</dbReference>
<evidence type="ECO:0000313" key="7">
    <source>
        <dbReference type="Proteomes" id="UP000017980"/>
    </source>
</evidence>
<dbReference type="SUPFAM" id="SSF46689">
    <property type="entry name" value="Homeodomain-like"/>
    <property type="match status" value="1"/>
</dbReference>
<dbReference type="InterPro" id="IPR035472">
    <property type="entry name" value="RpiR-like_SIS"/>
</dbReference>
<dbReference type="Pfam" id="PF01418">
    <property type="entry name" value="HTH_6"/>
    <property type="match status" value="1"/>
</dbReference>
<feature type="domain" description="SIS" evidence="5">
    <location>
        <begin position="107"/>
        <end position="249"/>
    </location>
</feature>
<dbReference type="AlphaFoldDB" id="R5XEB9"/>
<feature type="domain" description="HTH rpiR-type" evidence="4">
    <location>
        <begin position="1"/>
        <end position="76"/>
    </location>
</feature>
<comment type="caution">
    <text evidence="6">The sequence shown here is derived from an EMBL/GenBank/DDBJ whole genome shotgun (WGS) entry which is preliminary data.</text>
</comment>
<dbReference type="GO" id="GO:0003677">
    <property type="term" value="F:DNA binding"/>
    <property type="evidence" value="ECO:0007669"/>
    <property type="project" value="UniProtKB-KW"/>
</dbReference>
<name>R5XEB9_9FIRM</name>
<dbReference type="RefSeq" id="WP_007287471.1">
    <property type="nucleotide sequence ID" value="NZ_HF999328.1"/>
</dbReference>
<evidence type="ECO:0000256" key="1">
    <source>
        <dbReference type="ARBA" id="ARBA00023015"/>
    </source>
</evidence>
<evidence type="ECO:0000313" key="6">
    <source>
        <dbReference type="EMBL" id="CDA10744.1"/>
    </source>
</evidence>
<reference evidence="6" key="1">
    <citation type="submission" date="2012-11" db="EMBL/GenBank/DDBJ databases">
        <title>Dependencies among metagenomic species, viruses, plasmids and units of genetic variation.</title>
        <authorList>
            <person name="Nielsen H.B."/>
            <person name="Almeida M."/>
            <person name="Juncker A.S."/>
            <person name="Rasmussen S."/>
            <person name="Li J."/>
            <person name="Sunagawa S."/>
            <person name="Plichta D."/>
            <person name="Gautier L."/>
            <person name="Le Chatelier E."/>
            <person name="Peletier E."/>
            <person name="Bonde I."/>
            <person name="Nielsen T."/>
            <person name="Manichanh C."/>
            <person name="Arumugam M."/>
            <person name="Batto J."/>
            <person name="Santos M.B.Q.D."/>
            <person name="Blom N."/>
            <person name="Borruel N."/>
            <person name="Burgdorf K.S."/>
            <person name="Boumezbeur F."/>
            <person name="Casellas F."/>
            <person name="Dore J."/>
            <person name="Guarner F."/>
            <person name="Hansen T."/>
            <person name="Hildebrand F."/>
            <person name="Kaas R.S."/>
            <person name="Kennedy S."/>
            <person name="Kristiansen K."/>
            <person name="Kultima J.R."/>
            <person name="Leonard P."/>
            <person name="Levenez F."/>
            <person name="Lund O."/>
            <person name="Moumen B."/>
            <person name="Le Paslier D."/>
            <person name="Pons N."/>
            <person name="Pedersen O."/>
            <person name="Prifti E."/>
            <person name="Qin J."/>
            <person name="Raes J."/>
            <person name="Tap J."/>
            <person name="Tims S."/>
            <person name="Ussery D.W."/>
            <person name="Yamada T."/>
            <person name="MetaHit consortium"/>
            <person name="Renault P."/>
            <person name="Sicheritz-Ponten T."/>
            <person name="Bork P."/>
            <person name="Wang J."/>
            <person name="Brunak S."/>
            <person name="Ehrlich S.D."/>
        </authorList>
    </citation>
    <scope>NUCLEOTIDE SEQUENCE [LARGE SCALE GENOMIC DNA]</scope>
</reference>
<proteinExistence type="predicted"/>
<dbReference type="InterPro" id="IPR000281">
    <property type="entry name" value="HTH_RpiR"/>
</dbReference>
<keyword evidence="1" id="KW-0805">Transcription regulation</keyword>
<gene>
    <name evidence="6" type="ORF">BN488_01771</name>
</gene>
<evidence type="ECO:0000256" key="3">
    <source>
        <dbReference type="ARBA" id="ARBA00023163"/>
    </source>
</evidence>
<evidence type="ECO:0000259" key="5">
    <source>
        <dbReference type="PROSITE" id="PS51464"/>
    </source>
</evidence>
<dbReference type="Pfam" id="PF01380">
    <property type="entry name" value="SIS"/>
    <property type="match status" value="1"/>
</dbReference>
<organism evidence="6 7">
    <name type="scientific">Intestinibacter bartlettii CAG:1329</name>
    <dbReference type="NCBI Taxonomy" id="1263063"/>
    <lineage>
        <taxon>Bacteria</taxon>
        <taxon>Bacillati</taxon>
        <taxon>Bacillota</taxon>
        <taxon>Clostridia</taxon>
        <taxon>Peptostreptococcales</taxon>
        <taxon>Peptostreptococcaceae</taxon>
        <taxon>Intestinibacter</taxon>
    </lineage>
</organism>
<protein>
    <submittedName>
        <fullName evidence="6">Transcriptional regulator RpiR family</fullName>
    </submittedName>
</protein>
<dbReference type="GO" id="GO:1901135">
    <property type="term" value="P:carbohydrate derivative metabolic process"/>
    <property type="evidence" value="ECO:0007669"/>
    <property type="project" value="InterPro"/>
</dbReference>
<dbReference type="Gene3D" id="3.40.50.10490">
    <property type="entry name" value="Glucose-6-phosphate isomerase like protein, domain 1"/>
    <property type="match status" value="1"/>
</dbReference>
<evidence type="ECO:0000256" key="2">
    <source>
        <dbReference type="ARBA" id="ARBA00023125"/>
    </source>
</evidence>
<keyword evidence="2" id="KW-0238">DNA-binding</keyword>
<dbReference type="EMBL" id="CBBD010000046">
    <property type="protein sequence ID" value="CDA10744.1"/>
    <property type="molecule type" value="Genomic_DNA"/>
</dbReference>
<dbReference type="GO" id="GO:0003700">
    <property type="term" value="F:DNA-binding transcription factor activity"/>
    <property type="evidence" value="ECO:0007669"/>
    <property type="project" value="InterPro"/>
</dbReference>
<dbReference type="InterPro" id="IPR001347">
    <property type="entry name" value="SIS_dom"/>
</dbReference>
<accession>R5XEB9</accession>
<dbReference type="PANTHER" id="PTHR30514:SF21">
    <property type="entry name" value="RPIR-FAMILY TRANSCRIPTIONAL REGULATOR"/>
    <property type="match status" value="1"/>
</dbReference>
<dbReference type="CDD" id="cd05013">
    <property type="entry name" value="SIS_RpiR"/>
    <property type="match status" value="1"/>
</dbReference>
<dbReference type="GeneID" id="89565778"/>
<keyword evidence="3" id="KW-0804">Transcription</keyword>
<dbReference type="PROSITE" id="PS51071">
    <property type="entry name" value="HTH_RPIR"/>
    <property type="match status" value="1"/>
</dbReference>
<dbReference type="Gene3D" id="1.10.10.10">
    <property type="entry name" value="Winged helix-like DNA-binding domain superfamily/Winged helix DNA-binding domain"/>
    <property type="match status" value="1"/>
</dbReference>